<dbReference type="RefSeq" id="WP_304120428.1">
    <property type="nucleotide sequence ID" value="NZ_DYZA01000023.1"/>
</dbReference>
<dbReference type="Proteomes" id="UP000698963">
    <property type="component" value="Unassembled WGS sequence"/>
</dbReference>
<evidence type="ECO:0000256" key="4">
    <source>
        <dbReference type="ARBA" id="ARBA00022982"/>
    </source>
</evidence>
<protein>
    <submittedName>
        <fullName evidence="8">Cytochrome c3 family protein</fullName>
    </submittedName>
</protein>
<evidence type="ECO:0000259" key="7">
    <source>
        <dbReference type="Pfam" id="PF02085"/>
    </source>
</evidence>
<feature type="chain" id="PRO_5037779700" evidence="6">
    <location>
        <begin position="24"/>
        <end position="160"/>
    </location>
</feature>
<gene>
    <name evidence="8" type="ORF">K8W16_01145</name>
</gene>
<dbReference type="GO" id="GO:0020037">
    <property type="term" value="F:heme binding"/>
    <property type="evidence" value="ECO:0007669"/>
    <property type="project" value="InterPro"/>
</dbReference>
<feature type="domain" description="Class III cytochrome C" evidence="7">
    <location>
        <begin position="62"/>
        <end position="155"/>
    </location>
</feature>
<proteinExistence type="predicted"/>
<dbReference type="SUPFAM" id="SSF48695">
    <property type="entry name" value="Multiheme cytochromes"/>
    <property type="match status" value="1"/>
</dbReference>
<dbReference type="GO" id="GO:0009055">
    <property type="term" value="F:electron transfer activity"/>
    <property type="evidence" value="ECO:0007669"/>
    <property type="project" value="InterPro"/>
</dbReference>
<evidence type="ECO:0000256" key="1">
    <source>
        <dbReference type="ARBA" id="ARBA00022448"/>
    </source>
</evidence>
<dbReference type="EMBL" id="DYZA01000023">
    <property type="protein sequence ID" value="HJD96239.1"/>
    <property type="molecule type" value="Genomic_DNA"/>
</dbReference>
<keyword evidence="6" id="KW-0732">Signal</keyword>
<accession>A0A921AUT0</accession>
<evidence type="ECO:0000256" key="3">
    <source>
        <dbReference type="ARBA" id="ARBA00022723"/>
    </source>
</evidence>
<keyword evidence="2" id="KW-0349">Heme</keyword>
<dbReference type="InterPro" id="IPR020942">
    <property type="entry name" value="Cyt_c_III_dom"/>
</dbReference>
<evidence type="ECO:0000256" key="5">
    <source>
        <dbReference type="ARBA" id="ARBA00023004"/>
    </source>
</evidence>
<keyword evidence="5" id="KW-0408">Iron</keyword>
<dbReference type="CDD" id="cd08168">
    <property type="entry name" value="Cytochrom_C3"/>
    <property type="match status" value="1"/>
</dbReference>
<evidence type="ECO:0000313" key="9">
    <source>
        <dbReference type="Proteomes" id="UP000698963"/>
    </source>
</evidence>
<keyword evidence="3" id="KW-0479">Metal-binding</keyword>
<evidence type="ECO:0000313" key="8">
    <source>
        <dbReference type="EMBL" id="HJD96239.1"/>
    </source>
</evidence>
<keyword evidence="4" id="KW-0249">Electron transport</keyword>
<feature type="signal peptide" evidence="6">
    <location>
        <begin position="1"/>
        <end position="23"/>
    </location>
</feature>
<evidence type="ECO:0000256" key="6">
    <source>
        <dbReference type="SAM" id="SignalP"/>
    </source>
</evidence>
<name>A0A921AUT0_9BACT</name>
<reference evidence="8" key="1">
    <citation type="journal article" date="2021" name="PeerJ">
        <title>Extensive microbial diversity within the chicken gut microbiome revealed by metagenomics and culture.</title>
        <authorList>
            <person name="Gilroy R."/>
            <person name="Ravi A."/>
            <person name="Getino M."/>
            <person name="Pursley I."/>
            <person name="Horton D.L."/>
            <person name="Alikhan N.F."/>
            <person name="Baker D."/>
            <person name="Gharbi K."/>
            <person name="Hall N."/>
            <person name="Watson M."/>
            <person name="Adriaenssens E.M."/>
            <person name="Foster-Nyarko E."/>
            <person name="Jarju S."/>
            <person name="Secka A."/>
            <person name="Antonio M."/>
            <person name="Oren A."/>
            <person name="Chaudhuri R.R."/>
            <person name="La Ragione R."/>
            <person name="Hildebrand F."/>
            <person name="Pallen M.J."/>
        </authorList>
    </citation>
    <scope>NUCLEOTIDE SEQUENCE</scope>
    <source>
        <strain evidence="8">ChiGjej2B2-19336</strain>
    </source>
</reference>
<dbReference type="InterPro" id="IPR036280">
    <property type="entry name" value="Multihaem_cyt_sf"/>
</dbReference>
<dbReference type="AlphaFoldDB" id="A0A921AUT0"/>
<dbReference type="Pfam" id="PF02085">
    <property type="entry name" value="Cytochrom_CIII"/>
    <property type="match status" value="1"/>
</dbReference>
<comment type="caution">
    <text evidence="8">The sequence shown here is derived from an EMBL/GenBank/DDBJ whole genome shotgun (WGS) entry which is preliminary data.</text>
</comment>
<dbReference type="GO" id="GO:0046872">
    <property type="term" value="F:metal ion binding"/>
    <property type="evidence" value="ECO:0007669"/>
    <property type="project" value="UniProtKB-KW"/>
</dbReference>
<dbReference type="Gene3D" id="3.90.10.10">
    <property type="entry name" value="Cytochrome C3"/>
    <property type="match status" value="2"/>
</dbReference>
<evidence type="ECO:0000256" key="2">
    <source>
        <dbReference type="ARBA" id="ARBA00022617"/>
    </source>
</evidence>
<sequence length="160" mass="17211">MKKLLTFGSAALIVAALALPVGAAQFAHIPAGPIKMELTEKPVYFDHTIHTTQDCTACHAKMPVHFPPLAVDTEKQCAVCHHKVAGTTPKFKCGTAGCHNPEDKQAERSYFKIVHDREIFGKGHVADSCLGCHSEVAKTRPEKKQALTGCAGSACHPKQN</sequence>
<keyword evidence="1" id="KW-0813">Transport</keyword>
<reference evidence="8" key="2">
    <citation type="submission" date="2021-09" db="EMBL/GenBank/DDBJ databases">
        <authorList>
            <person name="Gilroy R."/>
        </authorList>
    </citation>
    <scope>NUCLEOTIDE SEQUENCE</scope>
    <source>
        <strain evidence="8">ChiGjej2B2-19336</strain>
    </source>
</reference>
<organism evidence="8 9">
    <name type="scientific">Mailhella massiliensis</name>
    <dbReference type="NCBI Taxonomy" id="1903261"/>
    <lineage>
        <taxon>Bacteria</taxon>
        <taxon>Pseudomonadati</taxon>
        <taxon>Thermodesulfobacteriota</taxon>
        <taxon>Desulfovibrionia</taxon>
        <taxon>Desulfovibrionales</taxon>
        <taxon>Desulfovibrionaceae</taxon>
        <taxon>Mailhella</taxon>
    </lineage>
</organism>